<dbReference type="SUPFAM" id="SSF82153">
    <property type="entry name" value="FAS1 domain"/>
    <property type="match status" value="2"/>
</dbReference>
<dbReference type="AlphaFoldDB" id="A0A3M9NFK1"/>
<dbReference type="PROSITE" id="PS50213">
    <property type="entry name" value="FAS1"/>
    <property type="match status" value="2"/>
</dbReference>
<accession>A0A3M9NFK1</accession>
<reference evidence="2 3" key="1">
    <citation type="submission" date="2018-11" db="EMBL/GenBank/DDBJ databases">
        <title>Draft genome sequence of Ferruginibacter sp. BO-59.</title>
        <authorList>
            <person name="Im W.T."/>
        </authorList>
    </citation>
    <scope>NUCLEOTIDE SEQUENCE [LARGE SCALE GENOMIC DNA]</scope>
    <source>
        <strain evidence="2 3">BO-59</strain>
    </source>
</reference>
<gene>
    <name evidence="2" type="ORF">EFY79_09525</name>
</gene>
<keyword evidence="3" id="KW-1185">Reference proteome</keyword>
<feature type="domain" description="FAS1" evidence="1">
    <location>
        <begin position="187"/>
        <end position="323"/>
    </location>
</feature>
<dbReference type="Pfam" id="PF02469">
    <property type="entry name" value="Fasciclin"/>
    <property type="match status" value="2"/>
</dbReference>
<dbReference type="PANTHER" id="PTHR10900:SF77">
    <property type="entry name" value="FI19380P1"/>
    <property type="match status" value="1"/>
</dbReference>
<dbReference type="GO" id="GO:0005615">
    <property type="term" value="C:extracellular space"/>
    <property type="evidence" value="ECO:0007669"/>
    <property type="project" value="TreeGrafter"/>
</dbReference>
<evidence type="ECO:0000313" key="3">
    <source>
        <dbReference type="Proteomes" id="UP000267223"/>
    </source>
</evidence>
<evidence type="ECO:0000313" key="2">
    <source>
        <dbReference type="EMBL" id="RNI36559.1"/>
    </source>
</evidence>
<dbReference type="SMART" id="SM00554">
    <property type="entry name" value="FAS1"/>
    <property type="match status" value="2"/>
</dbReference>
<dbReference type="InterPro" id="IPR000782">
    <property type="entry name" value="FAS1_domain"/>
</dbReference>
<organism evidence="2 3">
    <name type="scientific">Hanamia caeni</name>
    <dbReference type="NCBI Taxonomy" id="2294116"/>
    <lineage>
        <taxon>Bacteria</taxon>
        <taxon>Pseudomonadati</taxon>
        <taxon>Bacteroidota</taxon>
        <taxon>Chitinophagia</taxon>
        <taxon>Chitinophagales</taxon>
        <taxon>Chitinophagaceae</taxon>
        <taxon>Hanamia</taxon>
    </lineage>
</organism>
<name>A0A3M9NFK1_9BACT</name>
<feature type="domain" description="FAS1" evidence="1">
    <location>
        <begin position="51"/>
        <end position="183"/>
    </location>
</feature>
<dbReference type="InterPro" id="IPR036378">
    <property type="entry name" value="FAS1_dom_sf"/>
</dbReference>
<dbReference type="EMBL" id="RJJR01000007">
    <property type="protein sequence ID" value="RNI36559.1"/>
    <property type="molecule type" value="Genomic_DNA"/>
</dbReference>
<dbReference type="InterPro" id="IPR050904">
    <property type="entry name" value="Adhesion/Biosynth-related"/>
</dbReference>
<protein>
    <submittedName>
        <fullName evidence="2">Fasciclin domain-containing protein</fullName>
    </submittedName>
</protein>
<proteinExistence type="predicted"/>
<dbReference type="FunFam" id="2.30.180.10:FF:000032">
    <property type="entry name" value="Fasciclin domain-containing protein, putative"/>
    <property type="match status" value="2"/>
</dbReference>
<evidence type="ECO:0000259" key="1">
    <source>
        <dbReference type="PROSITE" id="PS50213"/>
    </source>
</evidence>
<dbReference type="PANTHER" id="PTHR10900">
    <property type="entry name" value="PERIOSTIN-RELATED"/>
    <property type="match status" value="1"/>
</dbReference>
<dbReference type="Proteomes" id="UP000267223">
    <property type="component" value="Unassembled WGS sequence"/>
</dbReference>
<dbReference type="Gene3D" id="2.30.180.10">
    <property type="entry name" value="FAS1 domain"/>
    <property type="match status" value="2"/>
</dbReference>
<sequence>MFRNRHSNYLINQKKIMKQKLNFFGKPFLPGALAVLFLFSACKKDTKVKTDNTINGIVMSTPDFSTLNAAIKKSGLGATLSGPGPFTVFAPTNLAFTASGITSDVLNSISADQVKNILLYHTLPSKILSSEVPEGPNAAVTAANGDILYVTRNSNGVFVNGIQVTQADVQAKNGVIHVLGKVLMPPSGNIVEMAQADTSFSFLVAAVVKANLQGALSGDGPFTVFAPTNNAFRAAGFATVDDVKAVDAATLSSILTYHVIGARVFSSDLIDGQQATTLNGEKVTIGLSSGATVKGKSNPTPSNIVATNIVATNGVIHVIDQVLMP</sequence>
<comment type="caution">
    <text evidence="2">The sequence shown here is derived from an EMBL/GenBank/DDBJ whole genome shotgun (WGS) entry which is preliminary data.</text>
</comment>